<dbReference type="CDD" id="cd06423">
    <property type="entry name" value="CESA_like"/>
    <property type="match status" value="1"/>
</dbReference>
<dbReference type="Proteomes" id="UP000070405">
    <property type="component" value="Unassembled WGS sequence"/>
</dbReference>
<dbReference type="Gene3D" id="3.90.550.10">
    <property type="entry name" value="Spore Coat Polysaccharide Biosynthesis Protein SpsA, Chain A"/>
    <property type="match status" value="1"/>
</dbReference>
<comment type="caution">
    <text evidence="5">The sequence shown here is derived from an EMBL/GenBank/DDBJ whole genome shotgun (WGS) entry which is preliminary data.</text>
</comment>
<dbReference type="PATRIC" id="fig|1698276.3.peg.390"/>
<sequence length="487" mass="53411">MKKGILLTTSLIFLSFGFLFLLISTRVLLVCLAVGGIASAYFIVSMFLARRPKGSATPSSFPAPLLVLMLAFPLILAAILIYWGMFSIITIVLLTGLTLVFFYNFLTLPLALLHKHAEGKQAEATAPYPSVSILVPAYNEEGYVGRCIESLLEAEYPEDRKEIIVVDDGSTDGTYREAKAYEDEGVKVVHKENGGKYSALNYGLIFASGEIIVTVDADSLIGRRSLKLMVGRFQEDPKIGAIAGNVKVVNRDSLLTKCQALEYIASINIVRRAFDLFGAVTVVPGVLGAFRRKVLEGGGFYDSDTLTEDFDTTLKVLKTESVVQACSGGKAFTEAPGTWMDLYRQRLRWYRGNFMTILKHGNVFGNPRFGFLYELAFPYLLLSMIFIPIAGVVVIISVILGLVAGLAAQILGLFAFFLLLQALLSALAVQIDDEDVKLVAYSPLLVVGYKHFCDFVTMKSMMDVLLGREMGWTRAKRSLSPTSPSEG</sequence>
<dbReference type="Pfam" id="PF00535">
    <property type="entry name" value="Glycos_transf_2"/>
    <property type="match status" value="1"/>
</dbReference>
<organism evidence="5 6">
    <name type="scientific">candidate division MSBL1 archaeon SCGC-AAA261G05</name>
    <dbReference type="NCBI Taxonomy" id="1698276"/>
    <lineage>
        <taxon>Archaea</taxon>
        <taxon>Methanobacteriati</taxon>
        <taxon>Methanobacteriota</taxon>
        <taxon>candidate division MSBL1</taxon>
    </lineage>
</organism>
<dbReference type="PANTHER" id="PTHR43630">
    <property type="entry name" value="POLY-BETA-1,6-N-ACETYL-D-GLUCOSAMINE SYNTHASE"/>
    <property type="match status" value="1"/>
</dbReference>
<dbReference type="EMBL" id="LHYA01000031">
    <property type="protein sequence ID" value="KXB03307.1"/>
    <property type="molecule type" value="Genomic_DNA"/>
</dbReference>
<keyword evidence="1" id="KW-0328">Glycosyltransferase</keyword>
<evidence type="ECO:0000313" key="5">
    <source>
        <dbReference type="EMBL" id="KXB03307.1"/>
    </source>
</evidence>
<dbReference type="InterPro" id="IPR029044">
    <property type="entry name" value="Nucleotide-diphossugar_trans"/>
</dbReference>
<proteinExistence type="predicted"/>
<feature type="transmembrane region" description="Helical" evidence="3">
    <location>
        <begin position="376"/>
        <end position="400"/>
    </location>
</feature>
<feature type="domain" description="Glycosyltransferase 2-like" evidence="4">
    <location>
        <begin position="132"/>
        <end position="296"/>
    </location>
</feature>
<keyword evidence="3" id="KW-0472">Membrane</keyword>
<feature type="transmembrane region" description="Helical" evidence="3">
    <location>
        <begin position="406"/>
        <end position="429"/>
    </location>
</feature>
<protein>
    <recommendedName>
        <fullName evidence="4">Glycosyltransferase 2-like domain-containing protein</fullName>
    </recommendedName>
</protein>
<evidence type="ECO:0000313" key="6">
    <source>
        <dbReference type="Proteomes" id="UP000070405"/>
    </source>
</evidence>
<dbReference type="PANTHER" id="PTHR43630:SF1">
    <property type="entry name" value="POLY-BETA-1,6-N-ACETYL-D-GLUCOSAMINE SYNTHASE"/>
    <property type="match status" value="1"/>
</dbReference>
<keyword evidence="2" id="KW-0808">Transferase</keyword>
<evidence type="ECO:0000259" key="4">
    <source>
        <dbReference type="Pfam" id="PF00535"/>
    </source>
</evidence>
<reference evidence="5 6" key="1">
    <citation type="journal article" date="2016" name="Sci. Rep.">
        <title>Metabolic traits of an uncultured archaeal lineage -MSBL1- from brine pools of the Red Sea.</title>
        <authorList>
            <person name="Mwirichia R."/>
            <person name="Alam I."/>
            <person name="Rashid M."/>
            <person name="Vinu M."/>
            <person name="Ba-Alawi W."/>
            <person name="Anthony Kamau A."/>
            <person name="Kamanda Ngugi D."/>
            <person name="Goker M."/>
            <person name="Klenk H.P."/>
            <person name="Bajic V."/>
            <person name="Stingl U."/>
        </authorList>
    </citation>
    <scope>NUCLEOTIDE SEQUENCE [LARGE SCALE GENOMIC DNA]</scope>
    <source>
        <strain evidence="5">SCGC-AAA261G05</strain>
    </source>
</reference>
<accession>A0A133VA86</accession>
<evidence type="ECO:0000256" key="1">
    <source>
        <dbReference type="ARBA" id="ARBA00022676"/>
    </source>
</evidence>
<dbReference type="SUPFAM" id="SSF53448">
    <property type="entry name" value="Nucleotide-diphospho-sugar transferases"/>
    <property type="match status" value="1"/>
</dbReference>
<name>A0A133VA86_9EURY</name>
<keyword evidence="6" id="KW-1185">Reference proteome</keyword>
<dbReference type="GO" id="GO:0016757">
    <property type="term" value="F:glycosyltransferase activity"/>
    <property type="evidence" value="ECO:0007669"/>
    <property type="project" value="UniProtKB-KW"/>
</dbReference>
<gene>
    <name evidence="5" type="ORF">AKJ47_02485</name>
</gene>
<feature type="transmembrane region" description="Helical" evidence="3">
    <location>
        <begin position="27"/>
        <end position="49"/>
    </location>
</feature>
<feature type="transmembrane region" description="Helical" evidence="3">
    <location>
        <begin position="88"/>
        <end position="113"/>
    </location>
</feature>
<feature type="transmembrane region" description="Helical" evidence="3">
    <location>
        <begin position="61"/>
        <end position="82"/>
    </location>
</feature>
<evidence type="ECO:0000256" key="3">
    <source>
        <dbReference type="SAM" id="Phobius"/>
    </source>
</evidence>
<evidence type="ECO:0000256" key="2">
    <source>
        <dbReference type="ARBA" id="ARBA00022679"/>
    </source>
</evidence>
<dbReference type="InterPro" id="IPR001173">
    <property type="entry name" value="Glyco_trans_2-like"/>
</dbReference>
<dbReference type="AlphaFoldDB" id="A0A133VA86"/>
<keyword evidence="3" id="KW-0812">Transmembrane</keyword>
<keyword evidence="3" id="KW-1133">Transmembrane helix</keyword>